<keyword evidence="17" id="KW-1185">Reference proteome</keyword>
<dbReference type="SMART" id="SM00490">
    <property type="entry name" value="HELICc"/>
    <property type="match status" value="1"/>
</dbReference>
<dbReference type="STRING" id="1219032.GCA_001515545_00813"/>
<comment type="function">
    <text evidence="13">Couples transcription and DNA repair by recognizing RNA polymerase (RNAP) stalled at DNA lesions. Mediates ATP-dependent release of RNAP and its truncated transcript from the DNA, and recruitment of nucleotide excision repair machinery to the damaged site.</text>
</comment>
<dbReference type="OrthoDB" id="9804325at2"/>
<dbReference type="InterPro" id="IPR001650">
    <property type="entry name" value="Helicase_C-like"/>
</dbReference>
<dbReference type="SMART" id="SM01058">
    <property type="entry name" value="CarD_TRCF"/>
    <property type="match status" value="1"/>
</dbReference>
<dbReference type="SUPFAM" id="SSF141259">
    <property type="entry name" value="CarD-like"/>
    <property type="match status" value="1"/>
</dbReference>
<dbReference type="Pfam" id="PF03461">
    <property type="entry name" value="TRCF"/>
    <property type="match status" value="1"/>
</dbReference>
<keyword evidence="2 13" id="KW-0963">Cytoplasm</keyword>
<comment type="similarity">
    <text evidence="11 13">In the C-terminal section; belongs to the helicase family. RecG subfamily.</text>
</comment>
<organism evidence="16 17">
    <name type="scientific">Comamonas terrigena</name>
    <dbReference type="NCBI Taxonomy" id="32013"/>
    <lineage>
        <taxon>Bacteria</taxon>
        <taxon>Pseudomonadati</taxon>
        <taxon>Pseudomonadota</taxon>
        <taxon>Betaproteobacteria</taxon>
        <taxon>Burkholderiales</taxon>
        <taxon>Comamonadaceae</taxon>
        <taxon>Comamonas</taxon>
    </lineage>
</organism>
<dbReference type="InterPro" id="IPR011545">
    <property type="entry name" value="DEAD/DEAH_box_helicase_dom"/>
</dbReference>
<evidence type="ECO:0000256" key="13">
    <source>
        <dbReference type="HAMAP-Rule" id="MF_00969"/>
    </source>
</evidence>
<dbReference type="CDD" id="cd17991">
    <property type="entry name" value="DEXHc_TRCF"/>
    <property type="match status" value="1"/>
</dbReference>
<dbReference type="Gene3D" id="3.90.1150.50">
    <property type="entry name" value="Transcription-repair-coupling factor, D7 domain"/>
    <property type="match status" value="1"/>
</dbReference>
<dbReference type="InterPro" id="IPR003711">
    <property type="entry name" value="CarD-like/TRCF_RID"/>
</dbReference>
<evidence type="ECO:0000256" key="8">
    <source>
        <dbReference type="ARBA" id="ARBA00023125"/>
    </source>
</evidence>
<dbReference type="InterPro" id="IPR004576">
    <property type="entry name" value="Mfd"/>
</dbReference>
<dbReference type="GO" id="GO:0005737">
    <property type="term" value="C:cytoplasm"/>
    <property type="evidence" value="ECO:0007669"/>
    <property type="project" value="UniProtKB-SubCell"/>
</dbReference>
<evidence type="ECO:0000256" key="10">
    <source>
        <dbReference type="ARBA" id="ARBA00061104"/>
    </source>
</evidence>
<evidence type="ECO:0000256" key="3">
    <source>
        <dbReference type="ARBA" id="ARBA00022741"/>
    </source>
</evidence>
<dbReference type="Gene3D" id="3.40.50.11180">
    <property type="match status" value="1"/>
</dbReference>
<feature type="domain" description="Helicase C-terminal" evidence="15">
    <location>
        <begin position="807"/>
        <end position="961"/>
    </location>
</feature>
<dbReference type="SUPFAM" id="SSF143517">
    <property type="entry name" value="TRCF domain-like"/>
    <property type="match status" value="1"/>
</dbReference>
<evidence type="ECO:0000256" key="7">
    <source>
        <dbReference type="ARBA" id="ARBA00022840"/>
    </source>
</evidence>
<dbReference type="AlphaFoldDB" id="A0A2A7UXT7"/>
<dbReference type="FunFam" id="3.40.50.300:FF:000300">
    <property type="entry name" value="Transcription-repair-coupling factor"/>
    <property type="match status" value="1"/>
</dbReference>
<dbReference type="InterPro" id="IPR036101">
    <property type="entry name" value="CarD-like/TRCF_RID_sf"/>
</dbReference>
<name>A0A2A7UXT7_COMTR</name>
<dbReference type="GO" id="GO:0016787">
    <property type="term" value="F:hydrolase activity"/>
    <property type="evidence" value="ECO:0007669"/>
    <property type="project" value="UniProtKB-KW"/>
</dbReference>
<evidence type="ECO:0000313" key="16">
    <source>
        <dbReference type="EMBL" id="PEH90110.1"/>
    </source>
</evidence>
<dbReference type="Gene3D" id="3.30.2060.10">
    <property type="entry name" value="Penicillin-binding protein 1b domain"/>
    <property type="match status" value="1"/>
</dbReference>
<evidence type="ECO:0000256" key="6">
    <source>
        <dbReference type="ARBA" id="ARBA00022806"/>
    </source>
</evidence>
<dbReference type="PANTHER" id="PTHR47964:SF1">
    <property type="entry name" value="ATP-DEPENDENT DNA HELICASE HOMOLOG RECG, CHLOROPLASTIC"/>
    <property type="match status" value="1"/>
</dbReference>
<keyword evidence="6" id="KW-0347">Helicase</keyword>
<dbReference type="Gene3D" id="3.40.50.300">
    <property type="entry name" value="P-loop containing nucleotide triphosphate hydrolases"/>
    <property type="match status" value="2"/>
</dbReference>
<dbReference type="GO" id="GO:0000716">
    <property type="term" value="P:transcription-coupled nucleotide-excision repair, DNA damage recognition"/>
    <property type="evidence" value="ECO:0007669"/>
    <property type="project" value="UniProtKB-UniRule"/>
</dbReference>
<dbReference type="Pfam" id="PF00270">
    <property type="entry name" value="DEAD"/>
    <property type="match status" value="1"/>
</dbReference>
<dbReference type="InterPro" id="IPR047112">
    <property type="entry name" value="RecG/Mfd"/>
</dbReference>
<proteinExistence type="inferred from homology"/>
<dbReference type="InterPro" id="IPR037235">
    <property type="entry name" value="TRCF-like_C_D7"/>
</dbReference>
<keyword evidence="8 13" id="KW-0238">DNA-binding</keyword>
<dbReference type="InterPro" id="IPR041471">
    <property type="entry name" value="UvrB_inter"/>
</dbReference>
<dbReference type="Proteomes" id="UP000220246">
    <property type="component" value="Unassembled WGS sequence"/>
</dbReference>
<dbReference type="GO" id="GO:0006355">
    <property type="term" value="P:regulation of DNA-templated transcription"/>
    <property type="evidence" value="ECO:0007669"/>
    <property type="project" value="UniProtKB-UniRule"/>
</dbReference>
<dbReference type="Pfam" id="PF00271">
    <property type="entry name" value="Helicase_C"/>
    <property type="match status" value="1"/>
</dbReference>
<dbReference type="RefSeq" id="WP_066533710.1">
    <property type="nucleotide sequence ID" value="NZ_JAOCAL010000043.1"/>
</dbReference>
<evidence type="ECO:0000259" key="15">
    <source>
        <dbReference type="PROSITE" id="PS51194"/>
    </source>
</evidence>
<evidence type="ECO:0000256" key="9">
    <source>
        <dbReference type="ARBA" id="ARBA00023204"/>
    </source>
</evidence>
<dbReference type="EMBL" id="PDEA01000001">
    <property type="protein sequence ID" value="PEH90110.1"/>
    <property type="molecule type" value="Genomic_DNA"/>
</dbReference>
<sequence>MQLPTLRSGHRFTLPRPTGSADALLLSRLAQRERAAGRITAIVTADAGDAQRLIDELAFFAPELRCALFPDWETLPYDTFSPHQDLISERLATLWRIRSREHETGADVVLVPATTALYRLAPPSFLAGYTFHFKQGQKLDEAKLKAQLTLAGYQHVSQVVSHGEYAVRGGLIDLFPMGSPVPYRVDLFDNEIDSIRTFDPDSQRSLYPVPEVRLLPGREFPMDEDARAKFRSRWRELLEGDPTRSRVYKDMGNGVATAGIEYYLPLFFDATATVFDYLGGDATLVLHGDLEPAFQRFWTDTRERFRLVQGDPERPALPPETLFLTADQFYTSAKPYPQLALRPGVEDVADSALFQQLPPLAVVRGAEEPLARLQAHIAHAARRVLVLAESDGRRESLLDFLRASNVNPPAFDSLAEFQADDSERLGIATSNLAQGFAWTEEGIDFVTETELFETSGGTRRRKKQEQVSDVDALIKDLSELKVGDPVVHAQHGIGRYHGLVNMDVGQKNTDGSPALQEFLHLEYAKDAVLYVPVSQLHQISRYTGVTPESAPLHSLGSGQWEKAKRKAAEQVRDAAAELLNIYARRAARQGHAFRYSAQDYEQFAQDFGFEETADQKAAIHAVVHDMISPQPMDRLVCGDVGFGKTEVALRAAFVAAMGGKQVAFLAPTTLLAEQHYQTLVDRFSKWPVKVAEMSRFRSTKEINAALKGIEDGSVDIVVGTHKLLSEKTKFQNLGLLIIDEEHRFGVRHKEAMKALRAEVDVLTLTATPIPRTMGMALEGLRDLSVIATAPQRRLAIKTFVRSESNGVIREAVLRELKRGGQVYFLHNEVETIENRRQKLEEILPEARIAVAHGQMPERELERVMRDFVAQRFNILLCSTIIETGIDVPTANTIVISRADKFGLAQLHQLRGRVGRSHHQAYAYLMVPDIESLTKQAEQRLDAIQQMEELGSGFYLAMHDLEIRGAGEVLGENQSGNMMEIGFQLYNEMLAEAVRSLKNGKEPDLLSPLSASTDINLHAPALLPNDYCGDVHLRLSFYKKLATARTSDQIDNLLEEIVDRFGKLPPQAQTLIDTHRLRVLSEPYGVLKVDAAPGVISITFKPNPPIDPMQIIHLIQKNKHIKLAGNDKLRIERALEDPKARAQMVRDVLKSLGQPLRAETPATA</sequence>
<gene>
    <name evidence="13 16" type="primary">mfd</name>
    <name evidence="16" type="ORF">CRM82_17275</name>
</gene>
<keyword evidence="9 13" id="KW-0234">DNA repair</keyword>
<dbReference type="SMART" id="SM00982">
    <property type="entry name" value="TRCF"/>
    <property type="match status" value="1"/>
</dbReference>
<dbReference type="PROSITE" id="PS51194">
    <property type="entry name" value="HELICASE_CTER"/>
    <property type="match status" value="1"/>
</dbReference>
<dbReference type="Pfam" id="PF21132">
    <property type="entry name" value="MFD_D3"/>
    <property type="match status" value="1"/>
</dbReference>
<evidence type="ECO:0000256" key="11">
    <source>
        <dbReference type="ARBA" id="ARBA00061399"/>
    </source>
</evidence>
<evidence type="ECO:0000256" key="5">
    <source>
        <dbReference type="ARBA" id="ARBA00022801"/>
    </source>
</evidence>
<accession>A0A2A7UXT7</accession>
<keyword evidence="7 13" id="KW-0067">ATP-binding</keyword>
<dbReference type="SUPFAM" id="SSF52540">
    <property type="entry name" value="P-loop containing nucleoside triphosphate hydrolases"/>
    <property type="match status" value="4"/>
</dbReference>
<dbReference type="Pfam" id="PF17757">
    <property type="entry name" value="UvrB_inter"/>
    <property type="match status" value="1"/>
</dbReference>
<protein>
    <recommendedName>
        <fullName evidence="12 13">Transcription-repair-coupling factor</fullName>
        <shortName evidence="13">TRCF</shortName>
        <ecNumber evidence="13">3.6.4.-</ecNumber>
    </recommendedName>
</protein>
<keyword evidence="4 13" id="KW-0227">DNA damage</keyword>
<dbReference type="PROSITE" id="PS51192">
    <property type="entry name" value="HELICASE_ATP_BIND_1"/>
    <property type="match status" value="1"/>
</dbReference>
<dbReference type="GO" id="GO:0005524">
    <property type="term" value="F:ATP binding"/>
    <property type="evidence" value="ECO:0007669"/>
    <property type="project" value="UniProtKB-UniRule"/>
</dbReference>
<evidence type="ECO:0000256" key="2">
    <source>
        <dbReference type="ARBA" id="ARBA00022490"/>
    </source>
</evidence>
<reference evidence="17" key="1">
    <citation type="submission" date="2017-09" db="EMBL/GenBank/DDBJ databases">
        <title>FDA dAtabase for Regulatory Grade micrObial Sequences (FDA-ARGOS): Supporting development and validation of Infectious Disease Dx tests.</title>
        <authorList>
            <person name="Minogue T."/>
            <person name="Wolcott M."/>
            <person name="Wasieloski L."/>
            <person name="Aguilar W."/>
            <person name="Moore D."/>
            <person name="Tallon L."/>
            <person name="Sadzewicz L."/>
            <person name="Ott S."/>
            <person name="Zhao X."/>
            <person name="Nagaraj S."/>
            <person name="Vavikolanu K."/>
            <person name="Aluvathingal J."/>
            <person name="Nadendla S."/>
            <person name="Sichtig H."/>
        </authorList>
    </citation>
    <scope>NUCLEOTIDE SEQUENCE [LARGE SCALE GENOMIC DNA]</scope>
    <source>
        <strain evidence="17">FDAARGOS_394</strain>
    </source>
</reference>
<evidence type="ECO:0000313" key="17">
    <source>
        <dbReference type="Proteomes" id="UP000220246"/>
    </source>
</evidence>
<comment type="caution">
    <text evidence="16">The sequence shown here is derived from an EMBL/GenBank/DDBJ whole genome shotgun (WGS) entry which is preliminary data.</text>
</comment>
<evidence type="ECO:0000256" key="4">
    <source>
        <dbReference type="ARBA" id="ARBA00022763"/>
    </source>
</evidence>
<evidence type="ECO:0000256" key="12">
    <source>
        <dbReference type="ARBA" id="ARBA00070128"/>
    </source>
</evidence>
<dbReference type="NCBIfam" id="TIGR00580">
    <property type="entry name" value="mfd"/>
    <property type="match status" value="1"/>
</dbReference>
<dbReference type="SMART" id="SM00487">
    <property type="entry name" value="DEXDc"/>
    <property type="match status" value="1"/>
</dbReference>
<comment type="similarity">
    <text evidence="10 13">In the N-terminal section; belongs to the UvrB family.</text>
</comment>
<dbReference type="GeneID" id="80802373"/>
<dbReference type="HAMAP" id="MF_00969">
    <property type="entry name" value="TRCF"/>
    <property type="match status" value="1"/>
</dbReference>
<dbReference type="Pfam" id="PF02559">
    <property type="entry name" value="CarD_TRCF_RID"/>
    <property type="match status" value="1"/>
</dbReference>
<dbReference type="InterPro" id="IPR027417">
    <property type="entry name" value="P-loop_NTPase"/>
</dbReference>
<dbReference type="EC" id="3.6.4.-" evidence="13"/>
<dbReference type="InterPro" id="IPR048635">
    <property type="entry name" value="MFD_D3"/>
</dbReference>
<keyword evidence="3 13" id="KW-0547">Nucleotide-binding</keyword>
<comment type="subcellular location">
    <subcellularLocation>
        <location evidence="1 13">Cytoplasm</location>
    </subcellularLocation>
</comment>
<dbReference type="Gene3D" id="3.40.50.11140">
    <property type="match status" value="1"/>
</dbReference>
<dbReference type="GO" id="GO:0003678">
    <property type="term" value="F:DNA helicase activity"/>
    <property type="evidence" value="ECO:0007669"/>
    <property type="project" value="TreeGrafter"/>
</dbReference>
<dbReference type="InterPro" id="IPR014001">
    <property type="entry name" value="Helicase_ATP-bd"/>
</dbReference>
<dbReference type="Gene3D" id="2.40.10.170">
    <property type="match status" value="1"/>
</dbReference>
<dbReference type="PANTHER" id="PTHR47964">
    <property type="entry name" value="ATP-DEPENDENT DNA HELICASE HOMOLOG RECG, CHLOROPLASTIC"/>
    <property type="match status" value="1"/>
</dbReference>
<dbReference type="FunFam" id="3.40.50.300:FF:000546">
    <property type="entry name" value="Transcription-repair-coupling factor"/>
    <property type="match status" value="1"/>
</dbReference>
<keyword evidence="5 13" id="KW-0378">Hydrolase</keyword>
<dbReference type="InterPro" id="IPR005118">
    <property type="entry name" value="TRCF_C"/>
</dbReference>
<dbReference type="GO" id="GO:0003684">
    <property type="term" value="F:damaged DNA binding"/>
    <property type="evidence" value="ECO:0007669"/>
    <property type="project" value="InterPro"/>
</dbReference>
<evidence type="ECO:0000256" key="1">
    <source>
        <dbReference type="ARBA" id="ARBA00004496"/>
    </source>
</evidence>
<evidence type="ECO:0000259" key="14">
    <source>
        <dbReference type="PROSITE" id="PS51192"/>
    </source>
</evidence>
<feature type="domain" description="Helicase ATP-binding" evidence="14">
    <location>
        <begin position="625"/>
        <end position="786"/>
    </location>
</feature>